<dbReference type="Gene3D" id="3.90.550.10">
    <property type="entry name" value="Spore Coat Polysaccharide Biosynthesis Protein SpsA, Chain A"/>
    <property type="match status" value="1"/>
</dbReference>
<name>A0A1F2PK03_9FIRM</name>
<dbReference type="GO" id="GO:0016757">
    <property type="term" value="F:glycosyltransferase activity"/>
    <property type="evidence" value="ECO:0007669"/>
    <property type="project" value="UniProtKB-KW"/>
</dbReference>
<organism evidence="4 5">
    <name type="scientific">Acetobacterium wieringae</name>
    <dbReference type="NCBI Taxonomy" id="52694"/>
    <lineage>
        <taxon>Bacteria</taxon>
        <taxon>Bacillati</taxon>
        <taxon>Bacillota</taxon>
        <taxon>Clostridia</taxon>
        <taxon>Eubacteriales</taxon>
        <taxon>Eubacteriaceae</taxon>
        <taxon>Acetobacterium</taxon>
    </lineage>
</organism>
<dbReference type="CDD" id="cd00761">
    <property type="entry name" value="Glyco_tranf_GTA_type"/>
    <property type="match status" value="1"/>
</dbReference>
<dbReference type="AlphaFoldDB" id="A0A1F2PK03"/>
<proteinExistence type="predicted"/>
<dbReference type="PANTHER" id="PTHR22916">
    <property type="entry name" value="GLYCOSYLTRANSFERASE"/>
    <property type="match status" value="1"/>
</dbReference>
<gene>
    <name evidence="4" type="primary">epsJ_1</name>
    <name evidence="4" type="ORF">ACWI_12590</name>
</gene>
<evidence type="ECO:0000259" key="3">
    <source>
        <dbReference type="Pfam" id="PF00535"/>
    </source>
</evidence>
<feature type="domain" description="Glycosyltransferase 2-like" evidence="3">
    <location>
        <begin position="7"/>
        <end position="174"/>
    </location>
</feature>
<evidence type="ECO:0000256" key="1">
    <source>
        <dbReference type="ARBA" id="ARBA00022676"/>
    </source>
</evidence>
<accession>A0A1F2PK03</accession>
<protein>
    <submittedName>
        <fullName evidence="4">Putative glycosyltransferase EpsJ</fullName>
        <ecNumber evidence="4">2.4.-.-</ecNumber>
    </submittedName>
</protein>
<keyword evidence="2 4" id="KW-0808">Transferase</keyword>
<dbReference type="InterPro" id="IPR029044">
    <property type="entry name" value="Nucleotide-diphossugar_trans"/>
</dbReference>
<dbReference type="PANTHER" id="PTHR22916:SF51">
    <property type="entry name" value="GLYCOSYLTRANSFERASE EPSH-RELATED"/>
    <property type="match status" value="1"/>
</dbReference>
<dbReference type="Proteomes" id="UP000176244">
    <property type="component" value="Unassembled WGS sequence"/>
</dbReference>
<dbReference type="EC" id="2.4.-.-" evidence="4"/>
<dbReference type="EMBL" id="LKEU01000024">
    <property type="protein sequence ID" value="OFV71345.1"/>
    <property type="molecule type" value="Genomic_DNA"/>
</dbReference>
<evidence type="ECO:0000313" key="4">
    <source>
        <dbReference type="EMBL" id="OFV71345.1"/>
    </source>
</evidence>
<dbReference type="SUPFAM" id="SSF53448">
    <property type="entry name" value="Nucleotide-diphospho-sugar transferases"/>
    <property type="match status" value="1"/>
</dbReference>
<sequence>MERDLVSIIIPVYNTEKYLKRCIDSARNQTYRKIEIILINDGSTDKSKDICDDYCSKDKRIKVVHNKNSGVSSTRNCGLSLANGEFVQFADSDDYLDIHYTENMLRKMKLNSDLVISGYNIVKSSGGQTAITKNNPSIKGDISKKEFKENFGLFFSESLINSVCNKIYRNEIIRKQNIVFREEINMGEDLLFNLEYFKHCDKINILDESLYNYTDFVSDSLTQSYKYNYYNVQKLLYNDIRKFLKEDNYYTGHNIKFVENVYIENIINCIDNLFHTNSLLGKRDILNEMLEIVNDTYLSAYQATQYNGSFRNRIVVILAKNKKIELLFRYFQIKSYLKKLRIKNVR</sequence>
<keyword evidence="1 4" id="KW-0328">Glycosyltransferase</keyword>
<reference evidence="4 5" key="1">
    <citation type="submission" date="2015-09" db="EMBL/GenBank/DDBJ databases">
        <title>Genome sequence of Acetobacterium wieringae DSM 1911.</title>
        <authorList>
            <person name="Poehlein A."/>
            <person name="Bengelsdorf F.R."/>
            <person name="Schiel-Bengelsdorf B."/>
            <person name="Duerre P."/>
            <person name="Daniel R."/>
        </authorList>
    </citation>
    <scope>NUCLEOTIDE SEQUENCE [LARGE SCALE GENOMIC DNA]</scope>
    <source>
        <strain evidence="4 5">DSM 1911</strain>
    </source>
</reference>
<evidence type="ECO:0000313" key="5">
    <source>
        <dbReference type="Proteomes" id="UP000176244"/>
    </source>
</evidence>
<dbReference type="RefSeq" id="WP_070370586.1">
    <property type="nucleotide sequence ID" value="NZ_LKEU01000024.1"/>
</dbReference>
<dbReference type="STRING" id="52694.ACWI_12590"/>
<dbReference type="InterPro" id="IPR001173">
    <property type="entry name" value="Glyco_trans_2-like"/>
</dbReference>
<dbReference type="Pfam" id="PF00535">
    <property type="entry name" value="Glycos_transf_2"/>
    <property type="match status" value="1"/>
</dbReference>
<comment type="caution">
    <text evidence="4">The sequence shown here is derived from an EMBL/GenBank/DDBJ whole genome shotgun (WGS) entry which is preliminary data.</text>
</comment>
<evidence type="ECO:0000256" key="2">
    <source>
        <dbReference type="ARBA" id="ARBA00022679"/>
    </source>
</evidence>